<gene>
    <name evidence="7" type="ORF">FH063_001480</name>
</gene>
<dbReference type="Gene3D" id="3.40.190.100">
    <property type="entry name" value="Glycine betaine-binding periplasmic protein, domain 2"/>
    <property type="match status" value="1"/>
</dbReference>
<sequence length="303" mass="33717">MRRTFLKMMALGIAAVIGSTALSSASLAAANTAEGDKKPVRIGWTAWSDAEAVTKLAQRLIQERLDQPVELVLADIGLQYQGLAKGDLDFMMMSWLPTTHASYLDKVGKDIVPLGMLYTRARLGWAVPDYVPEDQVKTIADLAKPEIREKLKGKIQGIDPGSGLMQASEKALKDYGLDGYELVSASGAAMTAALGRADRREDWIAVTAWSPHWMFAKWKLRYLEDPKGSLGGLERVHVMARKNFYQEHPKVAEFLTRMYLPLDDLEKIMLEADATSYDKAIDTYIANNKQRVDYWVTGEMPAS</sequence>
<evidence type="ECO:0000259" key="6">
    <source>
        <dbReference type="Pfam" id="PF04069"/>
    </source>
</evidence>
<keyword evidence="5" id="KW-0732">Signal</keyword>
<dbReference type="EMBL" id="VEWN01000002">
    <property type="protein sequence ID" value="KAA1057312.1"/>
    <property type="molecule type" value="Genomic_DNA"/>
</dbReference>
<comment type="subcellular location">
    <subcellularLocation>
        <location evidence="1">Cell membrane</location>
    </subcellularLocation>
</comment>
<evidence type="ECO:0000256" key="4">
    <source>
        <dbReference type="ARBA" id="ARBA00023136"/>
    </source>
</evidence>
<dbReference type="Gene3D" id="3.40.190.10">
    <property type="entry name" value="Periplasmic binding protein-like II"/>
    <property type="match status" value="1"/>
</dbReference>
<feature type="chain" id="PRO_5023019215" description="ABC-type glycine betaine transport system substrate-binding domain-containing protein" evidence="5">
    <location>
        <begin position="29"/>
        <end position="303"/>
    </location>
</feature>
<keyword evidence="3" id="KW-1003">Cell membrane</keyword>
<dbReference type="Pfam" id="PF04069">
    <property type="entry name" value="OpuAC"/>
    <property type="match status" value="1"/>
</dbReference>
<dbReference type="CDD" id="cd13639">
    <property type="entry name" value="PBP2_OpuAC_like"/>
    <property type="match status" value="1"/>
</dbReference>
<dbReference type="InterPro" id="IPR007210">
    <property type="entry name" value="ABC_Gly_betaine_transp_sub-bd"/>
</dbReference>
<feature type="signal peptide" evidence="5">
    <location>
        <begin position="1"/>
        <end position="28"/>
    </location>
</feature>
<dbReference type="PANTHER" id="PTHR47737">
    <property type="entry name" value="GLYCINE BETAINE/PROLINE BETAINE TRANSPORT SYSTEM PERMEASE PROTEIN PROW"/>
    <property type="match status" value="1"/>
</dbReference>
<dbReference type="GO" id="GO:0005275">
    <property type="term" value="F:amine transmembrane transporter activity"/>
    <property type="evidence" value="ECO:0007669"/>
    <property type="project" value="TreeGrafter"/>
</dbReference>
<name>A0A5B0KXI0_9PROT</name>
<keyword evidence="2" id="KW-0813">Transport</keyword>
<dbReference type="SUPFAM" id="SSF53850">
    <property type="entry name" value="Periplasmic binding protein-like II"/>
    <property type="match status" value="1"/>
</dbReference>
<dbReference type="GO" id="GO:0043190">
    <property type="term" value="C:ATP-binding cassette (ABC) transporter complex"/>
    <property type="evidence" value="ECO:0007669"/>
    <property type="project" value="InterPro"/>
</dbReference>
<dbReference type="AlphaFoldDB" id="A0A5B0KXI0"/>
<organism evidence="7 8">
    <name type="scientific">Azospirillum argentinense</name>
    <dbReference type="NCBI Taxonomy" id="2970906"/>
    <lineage>
        <taxon>Bacteria</taxon>
        <taxon>Pseudomonadati</taxon>
        <taxon>Pseudomonadota</taxon>
        <taxon>Alphaproteobacteria</taxon>
        <taxon>Rhodospirillales</taxon>
        <taxon>Azospirillaceae</taxon>
        <taxon>Azospirillum</taxon>
    </lineage>
</organism>
<evidence type="ECO:0000256" key="2">
    <source>
        <dbReference type="ARBA" id="ARBA00022448"/>
    </source>
</evidence>
<dbReference type="PANTHER" id="PTHR47737:SF1">
    <property type="entry name" value="GLYCINE BETAINE_PROLINE BETAINE TRANSPORT SYSTEM PERMEASE PROTEIN PROW"/>
    <property type="match status" value="1"/>
</dbReference>
<proteinExistence type="predicted"/>
<evidence type="ECO:0000256" key="5">
    <source>
        <dbReference type="SAM" id="SignalP"/>
    </source>
</evidence>
<evidence type="ECO:0000256" key="3">
    <source>
        <dbReference type="ARBA" id="ARBA00022475"/>
    </source>
</evidence>
<feature type="domain" description="ABC-type glycine betaine transport system substrate-binding" evidence="6">
    <location>
        <begin position="38"/>
        <end position="282"/>
    </location>
</feature>
<dbReference type="RefSeq" id="WP_247887608.1">
    <property type="nucleotide sequence ID" value="NZ_VEWN01000002.1"/>
</dbReference>
<accession>A0A5B0KXI0</accession>
<evidence type="ECO:0000256" key="1">
    <source>
        <dbReference type="ARBA" id="ARBA00004236"/>
    </source>
</evidence>
<evidence type="ECO:0000313" key="8">
    <source>
        <dbReference type="Proteomes" id="UP000325333"/>
    </source>
</evidence>
<evidence type="ECO:0000313" key="7">
    <source>
        <dbReference type="EMBL" id="KAA1057312.1"/>
    </source>
</evidence>
<protein>
    <recommendedName>
        <fullName evidence="6">ABC-type glycine betaine transport system substrate-binding domain-containing protein</fullName>
    </recommendedName>
</protein>
<dbReference type="Proteomes" id="UP000325333">
    <property type="component" value="Unassembled WGS sequence"/>
</dbReference>
<dbReference type="GO" id="GO:0031460">
    <property type="term" value="P:glycine betaine transport"/>
    <property type="evidence" value="ECO:0007669"/>
    <property type="project" value="TreeGrafter"/>
</dbReference>
<dbReference type="GO" id="GO:0015226">
    <property type="term" value="F:carnitine transmembrane transporter activity"/>
    <property type="evidence" value="ECO:0007669"/>
    <property type="project" value="TreeGrafter"/>
</dbReference>
<comment type="caution">
    <text evidence="7">The sequence shown here is derived from an EMBL/GenBank/DDBJ whole genome shotgun (WGS) entry which is preliminary data.</text>
</comment>
<keyword evidence="4" id="KW-0472">Membrane</keyword>
<reference evidence="7 8" key="1">
    <citation type="submission" date="2019-07" db="EMBL/GenBank/DDBJ databases">
        <title>Genome sequencing of the stress-tolerant strain Azospirillum brasilense Az19.</title>
        <authorList>
            <person name="Maroniche G.A."/>
            <person name="Garcia J.E."/>
            <person name="Pagnussat L."/>
            <person name="Amenta M."/>
            <person name="Creus C.M."/>
        </authorList>
    </citation>
    <scope>NUCLEOTIDE SEQUENCE [LARGE SCALE GENOMIC DNA]</scope>
    <source>
        <strain evidence="7 8">Az19</strain>
    </source>
</reference>
<dbReference type="GO" id="GO:0015871">
    <property type="term" value="P:choline transport"/>
    <property type="evidence" value="ECO:0007669"/>
    <property type="project" value="TreeGrafter"/>
</dbReference>